<dbReference type="PANTHER" id="PTHR47893:SF1">
    <property type="entry name" value="REGULATORY PROTEIN PCHR"/>
    <property type="match status" value="1"/>
</dbReference>
<keyword evidence="6" id="KW-1185">Reference proteome</keyword>
<dbReference type="InterPro" id="IPR018062">
    <property type="entry name" value="HTH_AraC-typ_CS"/>
</dbReference>
<evidence type="ECO:0000313" key="5">
    <source>
        <dbReference type="EMBL" id="QDL07960.1"/>
    </source>
</evidence>
<dbReference type="PROSITE" id="PS00041">
    <property type="entry name" value="HTH_ARAC_FAMILY_1"/>
    <property type="match status" value="1"/>
</dbReference>
<keyword evidence="2" id="KW-0238">DNA-binding</keyword>
<keyword evidence="1" id="KW-0805">Transcription regulation</keyword>
<dbReference type="GO" id="GO:0003700">
    <property type="term" value="F:DNA-binding transcription factor activity"/>
    <property type="evidence" value="ECO:0007669"/>
    <property type="project" value="InterPro"/>
</dbReference>
<proteinExistence type="predicted"/>
<dbReference type="Pfam" id="PF12833">
    <property type="entry name" value="HTH_18"/>
    <property type="match status" value="1"/>
</dbReference>
<dbReference type="KEGG" id="bsen:DP114_08635"/>
<dbReference type="PROSITE" id="PS01124">
    <property type="entry name" value="HTH_ARAC_FAMILY_2"/>
    <property type="match status" value="1"/>
</dbReference>
<dbReference type="RefSeq" id="WP_169267838.1">
    <property type="nucleotide sequence ID" value="NZ_CAWOXK010000001.1"/>
</dbReference>
<dbReference type="GO" id="GO:0043565">
    <property type="term" value="F:sequence-specific DNA binding"/>
    <property type="evidence" value="ECO:0007669"/>
    <property type="project" value="InterPro"/>
</dbReference>
<gene>
    <name evidence="5" type="ORF">DP114_08635</name>
</gene>
<evidence type="ECO:0000259" key="4">
    <source>
        <dbReference type="PROSITE" id="PS01124"/>
    </source>
</evidence>
<dbReference type="InterPro" id="IPR009057">
    <property type="entry name" value="Homeodomain-like_sf"/>
</dbReference>
<evidence type="ECO:0000313" key="6">
    <source>
        <dbReference type="Proteomes" id="UP000503129"/>
    </source>
</evidence>
<dbReference type="InterPro" id="IPR020449">
    <property type="entry name" value="Tscrpt_reg_AraC-type_HTH"/>
</dbReference>
<dbReference type="SUPFAM" id="SSF46689">
    <property type="entry name" value="Homeodomain-like"/>
    <property type="match status" value="2"/>
</dbReference>
<dbReference type="Proteomes" id="UP000503129">
    <property type="component" value="Chromosome"/>
</dbReference>
<sequence length="333" mass="38275">MASTISVDDYYQLWYDNNKNIQQSDPSDSSDVSYICPPQFGRGYERCIELRDISLMIIDEQFHDDLIFESKSEEMYVDETEIGFHLAGNYNCLDAGKNFIYSDGFYGTDTKVVALGQKRLLKVDIHFKPHILSSFITNRTEQIPPELKRLLEPNKQGNRNHQVDTTTAAMRLPLEQILNCPFHGLTKQIYLEGKCLELVALKLEQLAQSNHESTKSTLLKPDDIERIYQAKNILIQKLDNPPTLIQLARLVGLNDYKLKIGFHQVFGTTAFGYLYQQRMEKARLLVLEGKMSVKEIARATGYQNQSYFSVAFRKRFGVNPKSYRFNDESKIGG</sequence>
<feature type="domain" description="HTH araC/xylS-type" evidence="4">
    <location>
        <begin position="228"/>
        <end position="326"/>
    </location>
</feature>
<reference evidence="5 6" key="1">
    <citation type="submission" date="2018-06" db="EMBL/GenBank/DDBJ databases">
        <title>Comparative genomics of Brasilonema spp. strains.</title>
        <authorList>
            <person name="Alvarenga D.O."/>
            <person name="Fiore M.F."/>
            <person name="Varani A.M."/>
        </authorList>
    </citation>
    <scope>NUCLEOTIDE SEQUENCE [LARGE SCALE GENOMIC DNA]</scope>
    <source>
        <strain evidence="5 6">CENA114</strain>
    </source>
</reference>
<accession>A0A856MCB4</accession>
<dbReference type="Gene3D" id="1.10.10.60">
    <property type="entry name" value="Homeodomain-like"/>
    <property type="match status" value="2"/>
</dbReference>
<dbReference type="AlphaFoldDB" id="A0A856MCB4"/>
<protein>
    <submittedName>
        <fullName evidence="5">AraC family transcriptional regulator</fullName>
    </submittedName>
</protein>
<evidence type="ECO:0000256" key="2">
    <source>
        <dbReference type="ARBA" id="ARBA00023125"/>
    </source>
</evidence>
<organism evidence="5 6">
    <name type="scientific">Brasilonema sennae CENA114</name>
    <dbReference type="NCBI Taxonomy" id="415709"/>
    <lineage>
        <taxon>Bacteria</taxon>
        <taxon>Bacillati</taxon>
        <taxon>Cyanobacteriota</taxon>
        <taxon>Cyanophyceae</taxon>
        <taxon>Nostocales</taxon>
        <taxon>Scytonemataceae</taxon>
        <taxon>Brasilonema</taxon>
        <taxon>Bromeliae group (in: Brasilonema)</taxon>
    </lineage>
</organism>
<dbReference type="InterPro" id="IPR053142">
    <property type="entry name" value="PchR_regulatory_protein"/>
</dbReference>
<dbReference type="PANTHER" id="PTHR47893">
    <property type="entry name" value="REGULATORY PROTEIN PCHR"/>
    <property type="match status" value="1"/>
</dbReference>
<evidence type="ECO:0000256" key="1">
    <source>
        <dbReference type="ARBA" id="ARBA00023015"/>
    </source>
</evidence>
<dbReference type="EMBL" id="CP030118">
    <property type="protein sequence ID" value="QDL07960.1"/>
    <property type="molecule type" value="Genomic_DNA"/>
</dbReference>
<dbReference type="SMART" id="SM00342">
    <property type="entry name" value="HTH_ARAC"/>
    <property type="match status" value="1"/>
</dbReference>
<name>A0A856MCB4_9CYAN</name>
<keyword evidence="3" id="KW-0804">Transcription</keyword>
<dbReference type="InterPro" id="IPR018060">
    <property type="entry name" value="HTH_AraC"/>
</dbReference>
<evidence type="ECO:0000256" key="3">
    <source>
        <dbReference type="ARBA" id="ARBA00023163"/>
    </source>
</evidence>
<dbReference type="PRINTS" id="PR00032">
    <property type="entry name" value="HTHARAC"/>
</dbReference>